<sequence length="64" mass="7737">MMTSCCYSYQISGFKSNQHFIQYIIRDRPNTQFHCCTIWCYSCYLHALLHPNTREGFEDFMQVK</sequence>
<reference evidence="1" key="1">
    <citation type="submission" date="2014-09" db="EMBL/GenBank/DDBJ databases">
        <authorList>
            <person name="Magalhaes I.L.F."/>
            <person name="Oliveira U."/>
            <person name="Santos F.R."/>
            <person name="Vidigal T.H.D.A."/>
            <person name="Brescovit A.D."/>
            <person name="Santos A.J."/>
        </authorList>
    </citation>
    <scope>NUCLEOTIDE SEQUENCE</scope>
    <source>
        <tissue evidence="1">Shoot tissue taken approximately 20 cm above the soil surface</tissue>
    </source>
</reference>
<name>A0A0A9GB72_ARUDO</name>
<dbReference type="AlphaFoldDB" id="A0A0A9GB72"/>
<organism evidence="1">
    <name type="scientific">Arundo donax</name>
    <name type="common">Giant reed</name>
    <name type="synonym">Donax arundinaceus</name>
    <dbReference type="NCBI Taxonomy" id="35708"/>
    <lineage>
        <taxon>Eukaryota</taxon>
        <taxon>Viridiplantae</taxon>
        <taxon>Streptophyta</taxon>
        <taxon>Embryophyta</taxon>
        <taxon>Tracheophyta</taxon>
        <taxon>Spermatophyta</taxon>
        <taxon>Magnoliopsida</taxon>
        <taxon>Liliopsida</taxon>
        <taxon>Poales</taxon>
        <taxon>Poaceae</taxon>
        <taxon>PACMAD clade</taxon>
        <taxon>Arundinoideae</taxon>
        <taxon>Arundineae</taxon>
        <taxon>Arundo</taxon>
    </lineage>
</organism>
<accession>A0A0A9GB72</accession>
<dbReference type="EMBL" id="GBRH01177217">
    <property type="protein sequence ID" value="JAE20679.1"/>
    <property type="molecule type" value="Transcribed_RNA"/>
</dbReference>
<protein>
    <submittedName>
        <fullName evidence="1">Uncharacterized protein</fullName>
    </submittedName>
</protein>
<reference evidence="1" key="2">
    <citation type="journal article" date="2015" name="Data Brief">
        <title>Shoot transcriptome of the giant reed, Arundo donax.</title>
        <authorList>
            <person name="Barrero R.A."/>
            <person name="Guerrero F.D."/>
            <person name="Moolhuijzen P."/>
            <person name="Goolsby J.A."/>
            <person name="Tidwell J."/>
            <person name="Bellgard S.E."/>
            <person name="Bellgard M.I."/>
        </authorList>
    </citation>
    <scope>NUCLEOTIDE SEQUENCE</scope>
    <source>
        <tissue evidence="1">Shoot tissue taken approximately 20 cm above the soil surface</tissue>
    </source>
</reference>
<evidence type="ECO:0000313" key="1">
    <source>
        <dbReference type="EMBL" id="JAE20679.1"/>
    </source>
</evidence>
<proteinExistence type="predicted"/>